<dbReference type="EMBL" id="MK500589">
    <property type="protein sequence ID" value="QBK93056.1"/>
    <property type="molecule type" value="Genomic_DNA"/>
</dbReference>
<accession>A0A481ZBN2</accession>
<gene>
    <name evidence="1" type="ORF">LCPAC403_01900</name>
</gene>
<protein>
    <submittedName>
        <fullName evidence="1">Uncharacterized protein</fullName>
    </submittedName>
</protein>
<evidence type="ECO:0000313" key="1">
    <source>
        <dbReference type="EMBL" id="QBK93056.1"/>
    </source>
</evidence>
<reference evidence="1" key="1">
    <citation type="journal article" date="2019" name="MBio">
        <title>Virus Genomes from Deep Sea Sediments Expand the Ocean Megavirome and Support Independent Origins of Viral Gigantism.</title>
        <authorList>
            <person name="Backstrom D."/>
            <person name="Yutin N."/>
            <person name="Jorgensen S.L."/>
            <person name="Dharamshi J."/>
            <person name="Homa F."/>
            <person name="Zaremba-Niedwiedzka K."/>
            <person name="Spang A."/>
            <person name="Wolf Y.I."/>
            <person name="Koonin E.V."/>
            <person name="Ettema T.J."/>
        </authorList>
    </citation>
    <scope>NUCLEOTIDE SEQUENCE</scope>
</reference>
<sequence>MSLFIITNISFKNRTTNTIYIHGVDLLRKYFLKVMDECVVTMKKQVSTCGSDTAKNIAIKLEAVRPTIDTVSIKGLFKLMMDIMMMEGSKWIMIEIDFKTGKVTEF</sequence>
<organism evidence="1">
    <name type="scientific">Pithovirus LCPAC403</name>
    <dbReference type="NCBI Taxonomy" id="2506596"/>
    <lineage>
        <taxon>Viruses</taxon>
        <taxon>Pithoviruses</taxon>
    </lineage>
</organism>
<proteinExistence type="predicted"/>
<name>A0A481ZBN2_9VIRU</name>